<proteinExistence type="predicted"/>
<sequence>METDLYVEYKPKMDPKRVAEFIENYDRPTVVNSPSESEASFVNYEVNFSDTYFTVIDYQEQHLENALCIPNSSEKFDYHLAQQGTNQCLAGRLTKDIHGVEAHPVSISSRLNTMYNLPQSTLPNILSGPTSGSTPFLLNSTRENEMEERPLGMISSYSPENYQISKPKNSLQQNMPKNPVHPYAIKKIDGEKQREHEIRHRKKKLTRQIMIENEVHNLKLKIDEQNDKLDQILTALKNISPLLALNMSKHLHHHSPISILFQLYIQLIIHLYKVLTVCKLLSIHKFIKILIYRHIFHLQIIVHLFLLTQTTTSQIAMGIHYH</sequence>
<dbReference type="AlphaFoldDB" id="A0A914CD36"/>
<reference evidence="2" key="1">
    <citation type="submission" date="2022-11" db="UniProtKB">
        <authorList>
            <consortium name="WormBaseParasite"/>
        </authorList>
    </citation>
    <scope>IDENTIFICATION</scope>
</reference>
<evidence type="ECO:0000313" key="1">
    <source>
        <dbReference type="Proteomes" id="UP000887540"/>
    </source>
</evidence>
<evidence type="ECO:0000313" key="2">
    <source>
        <dbReference type="WBParaSite" id="ACRNAN_Path_8.g17.t1"/>
    </source>
</evidence>
<keyword evidence="1" id="KW-1185">Reference proteome</keyword>
<organism evidence="1 2">
    <name type="scientific">Acrobeloides nanus</name>
    <dbReference type="NCBI Taxonomy" id="290746"/>
    <lineage>
        <taxon>Eukaryota</taxon>
        <taxon>Metazoa</taxon>
        <taxon>Ecdysozoa</taxon>
        <taxon>Nematoda</taxon>
        <taxon>Chromadorea</taxon>
        <taxon>Rhabditida</taxon>
        <taxon>Tylenchina</taxon>
        <taxon>Cephalobomorpha</taxon>
        <taxon>Cephaloboidea</taxon>
        <taxon>Cephalobidae</taxon>
        <taxon>Acrobeloides</taxon>
    </lineage>
</organism>
<accession>A0A914CD36</accession>
<dbReference type="Proteomes" id="UP000887540">
    <property type="component" value="Unplaced"/>
</dbReference>
<dbReference type="WBParaSite" id="ACRNAN_Path_8.g17.t1">
    <property type="protein sequence ID" value="ACRNAN_Path_8.g17.t1"/>
    <property type="gene ID" value="ACRNAN_Path_8.g17"/>
</dbReference>
<protein>
    <submittedName>
        <fullName evidence="2">BZIP domain-containing protein</fullName>
    </submittedName>
</protein>
<name>A0A914CD36_9BILA</name>